<dbReference type="EMBL" id="JADCTT010000001">
    <property type="protein sequence ID" value="KAF9759808.1"/>
    <property type="molecule type" value="Genomic_DNA"/>
</dbReference>
<accession>A0A8H7NP47</accession>
<evidence type="ECO:0000256" key="1">
    <source>
        <dbReference type="SAM" id="MobiDB-lite"/>
    </source>
</evidence>
<protein>
    <submittedName>
        <fullName evidence="2">Uncharacterized protein</fullName>
    </submittedName>
</protein>
<comment type="caution">
    <text evidence="2">The sequence shown here is derived from an EMBL/GenBank/DDBJ whole genome shotgun (WGS) entry which is preliminary data.</text>
</comment>
<evidence type="ECO:0000313" key="2">
    <source>
        <dbReference type="EMBL" id="KAF9759808.1"/>
    </source>
</evidence>
<dbReference type="AlphaFoldDB" id="A0A8H7NP47"/>
<sequence>MSFSDKIQVTVTTITVIFTEKHCLLAFATSNPSFTNTTIFLVAMAHQHPSNSQYESRTQTEVGAKTLLAIHRPRRSQKGGTTPSPGGKRGDGRADIDADYTVIFVLSAGKAKPNPVQLSTEQ</sequence>
<dbReference type="Proteomes" id="UP000616885">
    <property type="component" value="Unassembled WGS sequence"/>
</dbReference>
<evidence type="ECO:0000313" key="3">
    <source>
        <dbReference type="Proteomes" id="UP000616885"/>
    </source>
</evidence>
<name>A0A8H7NP47_BIOOC</name>
<proteinExistence type="predicted"/>
<organism evidence="2 3">
    <name type="scientific">Bionectria ochroleuca</name>
    <name type="common">Gliocladium roseum</name>
    <dbReference type="NCBI Taxonomy" id="29856"/>
    <lineage>
        <taxon>Eukaryota</taxon>
        <taxon>Fungi</taxon>
        <taxon>Dikarya</taxon>
        <taxon>Ascomycota</taxon>
        <taxon>Pezizomycotina</taxon>
        <taxon>Sordariomycetes</taxon>
        <taxon>Hypocreomycetidae</taxon>
        <taxon>Hypocreales</taxon>
        <taxon>Bionectriaceae</taxon>
        <taxon>Clonostachys</taxon>
    </lineage>
</organism>
<gene>
    <name evidence="2" type="ORF">IM811_001502</name>
</gene>
<reference evidence="2" key="1">
    <citation type="submission" date="2020-10" db="EMBL/GenBank/DDBJ databases">
        <title>High-Quality Genome Resource of Clonostachys rosea strain S41 by Oxford Nanopore Long-Read Sequencing.</title>
        <authorList>
            <person name="Wang H."/>
        </authorList>
    </citation>
    <scope>NUCLEOTIDE SEQUENCE</scope>
    <source>
        <strain evidence="2">S41</strain>
    </source>
</reference>
<feature type="region of interest" description="Disordered" evidence="1">
    <location>
        <begin position="70"/>
        <end position="94"/>
    </location>
</feature>